<keyword evidence="2" id="KW-1185">Reference proteome</keyword>
<dbReference type="RefSeq" id="WP_145951809.1">
    <property type="nucleotide sequence ID" value="NZ_JAHCRT010000029.1"/>
</dbReference>
<gene>
    <name evidence="1" type="ORF">KJE03_22950</name>
</gene>
<dbReference type="Proteomes" id="UP001235723">
    <property type="component" value="Unassembled WGS sequence"/>
</dbReference>
<protein>
    <submittedName>
        <fullName evidence="1">Uncharacterized protein</fullName>
    </submittedName>
</protein>
<comment type="caution">
    <text evidence="1">The sequence shown here is derived from an EMBL/GenBank/DDBJ whole genome shotgun (WGS) entry which is preliminary data.</text>
</comment>
<reference evidence="1 2" key="1">
    <citation type="submission" date="2021-05" db="EMBL/GenBank/DDBJ databases">
        <title>Genome sequence of E. marmotae isolates.</title>
        <authorList>
            <person name="Binsker U."/>
            <person name="Hammerl J.A."/>
        </authorList>
    </citation>
    <scope>NUCLEOTIDE SEQUENCE [LARGE SCALE GENOMIC DNA]</scope>
    <source>
        <strain evidence="1 2">21-MO00586</strain>
    </source>
</reference>
<organism evidence="1 2">
    <name type="scientific">Escherichia marmotae</name>
    <dbReference type="NCBI Taxonomy" id="1499973"/>
    <lineage>
        <taxon>Bacteria</taxon>
        <taxon>Pseudomonadati</taxon>
        <taxon>Pseudomonadota</taxon>
        <taxon>Gammaproteobacteria</taxon>
        <taxon>Enterobacterales</taxon>
        <taxon>Enterobacteriaceae</taxon>
        <taxon>Escherichia</taxon>
    </lineage>
</organism>
<sequence length="106" mass="11707">MALCKSDKGCLRNRETSPFWCADVLVFVQWNEAAIVRLLTVSARFSGKGMAAVCYCVRACFHGGVFALLPASVREDNTMREPEWLSGYVLSSWSLFSGMKPGLSGY</sequence>
<dbReference type="EMBL" id="JAHCRT010000029">
    <property type="protein sequence ID" value="MDQ9296283.1"/>
    <property type="molecule type" value="Genomic_DNA"/>
</dbReference>
<accession>A0ABU1C6K8</accession>
<evidence type="ECO:0000313" key="1">
    <source>
        <dbReference type="EMBL" id="MDQ9296283.1"/>
    </source>
</evidence>
<name>A0ABU1C6K8_9ESCH</name>
<evidence type="ECO:0000313" key="2">
    <source>
        <dbReference type="Proteomes" id="UP001235723"/>
    </source>
</evidence>
<proteinExistence type="predicted"/>